<dbReference type="Proteomes" id="UP000075243">
    <property type="component" value="Chromosome 4"/>
</dbReference>
<dbReference type="AlphaFoldDB" id="A0A151TNR4"/>
<proteinExistence type="predicted"/>
<organism evidence="3 4">
    <name type="scientific">Cajanus cajan</name>
    <name type="common">Pigeon pea</name>
    <name type="synonym">Cajanus indicus</name>
    <dbReference type="NCBI Taxonomy" id="3821"/>
    <lineage>
        <taxon>Eukaryota</taxon>
        <taxon>Viridiplantae</taxon>
        <taxon>Streptophyta</taxon>
        <taxon>Embryophyta</taxon>
        <taxon>Tracheophyta</taxon>
        <taxon>Spermatophyta</taxon>
        <taxon>Magnoliopsida</taxon>
        <taxon>eudicotyledons</taxon>
        <taxon>Gunneridae</taxon>
        <taxon>Pentapetalae</taxon>
        <taxon>rosids</taxon>
        <taxon>fabids</taxon>
        <taxon>Fabales</taxon>
        <taxon>Fabaceae</taxon>
        <taxon>Papilionoideae</taxon>
        <taxon>50 kb inversion clade</taxon>
        <taxon>NPAAA clade</taxon>
        <taxon>indigoferoid/millettioid clade</taxon>
        <taxon>Phaseoleae</taxon>
        <taxon>Cajanus</taxon>
    </lineage>
</organism>
<evidence type="ECO:0000313" key="4">
    <source>
        <dbReference type="Proteomes" id="UP000075243"/>
    </source>
</evidence>
<protein>
    <submittedName>
        <fullName evidence="3">Uncharacterized protein</fullName>
    </submittedName>
</protein>
<dbReference type="OMA" id="EENCIAA"/>
<feature type="coiled-coil region" evidence="1">
    <location>
        <begin position="151"/>
        <end position="178"/>
    </location>
</feature>
<dbReference type="EMBL" id="CM003606">
    <property type="protein sequence ID" value="KYP68705.1"/>
    <property type="molecule type" value="Genomic_DNA"/>
</dbReference>
<name>A0A151TNR4_CAJCA</name>
<reference evidence="3 4" key="1">
    <citation type="journal article" date="2012" name="Nat. Biotechnol.">
        <title>Draft genome sequence of pigeonpea (Cajanus cajan), an orphan legume crop of resource-poor farmers.</title>
        <authorList>
            <person name="Varshney R.K."/>
            <person name="Chen W."/>
            <person name="Li Y."/>
            <person name="Bharti A.K."/>
            <person name="Saxena R.K."/>
            <person name="Schlueter J.A."/>
            <person name="Donoghue M.T."/>
            <person name="Azam S."/>
            <person name="Fan G."/>
            <person name="Whaley A.M."/>
            <person name="Farmer A.D."/>
            <person name="Sheridan J."/>
            <person name="Iwata A."/>
            <person name="Tuteja R."/>
            <person name="Penmetsa R.V."/>
            <person name="Wu W."/>
            <person name="Upadhyaya H.D."/>
            <person name="Yang S.P."/>
            <person name="Shah T."/>
            <person name="Saxena K.B."/>
            <person name="Michael T."/>
            <person name="McCombie W.R."/>
            <person name="Yang B."/>
            <person name="Zhang G."/>
            <person name="Yang H."/>
            <person name="Wang J."/>
            <person name="Spillane C."/>
            <person name="Cook D.R."/>
            <person name="May G.D."/>
            <person name="Xu X."/>
            <person name="Jackson S.A."/>
        </authorList>
    </citation>
    <scope>NUCLEOTIDE SEQUENCE [LARGE SCALE GENOMIC DNA]</scope>
    <source>
        <strain evidence="4">cv. Asha</strain>
    </source>
</reference>
<feature type="compositionally biased region" description="Polar residues" evidence="2">
    <location>
        <begin position="1"/>
        <end position="14"/>
    </location>
</feature>
<feature type="region of interest" description="Disordered" evidence="2">
    <location>
        <begin position="1"/>
        <end position="26"/>
    </location>
</feature>
<keyword evidence="1" id="KW-0175">Coiled coil</keyword>
<gene>
    <name evidence="3" type="ORF">KK1_022346</name>
</gene>
<accession>A0A151TNR4</accession>
<sequence>MGEENFGTQQEPNIPNSPPLCKIQRNQEDHATLDPCSCPRHPPCSAVAPVKRRSPSSSAQPSAKKLFCDQEDLSLHGFSAVHVPLNLHSLLTKGRSSPVLRRCVSDPCCPPRPSALPPLPPTFRRSVSDLSPLPLPCINCEENTAPDSLVWTVLEKRLRRMKDRLKEMKQLWDEVMEDNDQEDGGGEDFSVEWAEKCLSIIFRCPCGKGYEFLLSENNCYYKLV</sequence>
<dbReference type="Gramene" id="C.cajan_21703.t">
    <property type="protein sequence ID" value="C.cajan_21703.t"/>
    <property type="gene ID" value="C.cajan_21703"/>
</dbReference>
<keyword evidence="4" id="KW-1185">Reference proteome</keyword>
<evidence type="ECO:0000256" key="1">
    <source>
        <dbReference type="SAM" id="Coils"/>
    </source>
</evidence>
<evidence type="ECO:0000313" key="3">
    <source>
        <dbReference type="EMBL" id="KYP68705.1"/>
    </source>
</evidence>
<evidence type="ECO:0000256" key="2">
    <source>
        <dbReference type="SAM" id="MobiDB-lite"/>
    </source>
</evidence>